<dbReference type="eggNOG" id="COG0463">
    <property type="taxonomic scope" value="Bacteria"/>
</dbReference>
<dbReference type="Proteomes" id="UP000008207">
    <property type="component" value="Chromosome"/>
</dbReference>
<dbReference type="PANTHER" id="PTHR48090">
    <property type="entry name" value="UNDECAPRENYL-PHOSPHATE 4-DEOXY-4-FORMAMIDO-L-ARABINOSE TRANSFERASE-RELATED"/>
    <property type="match status" value="1"/>
</dbReference>
<dbReference type="InterPro" id="IPR001173">
    <property type="entry name" value="Glyco_trans_2-like"/>
</dbReference>
<dbReference type="AlphaFoldDB" id="B8IHF4"/>
<dbReference type="SUPFAM" id="SSF53448">
    <property type="entry name" value="Nucleotide-diphospho-sugar transferases"/>
    <property type="match status" value="1"/>
</dbReference>
<evidence type="ECO:0000313" key="3">
    <source>
        <dbReference type="Proteomes" id="UP000008207"/>
    </source>
</evidence>
<reference evidence="2 3" key="1">
    <citation type="submission" date="2009-01" db="EMBL/GenBank/DDBJ databases">
        <title>Complete sequence of chromosome of Methylobacterium nodulans ORS 2060.</title>
        <authorList>
            <consortium name="US DOE Joint Genome Institute"/>
            <person name="Lucas S."/>
            <person name="Copeland A."/>
            <person name="Lapidus A."/>
            <person name="Glavina del Rio T."/>
            <person name="Dalin E."/>
            <person name="Tice H."/>
            <person name="Bruce D."/>
            <person name="Goodwin L."/>
            <person name="Pitluck S."/>
            <person name="Sims D."/>
            <person name="Brettin T."/>
            <person name="Detter J.C."/>
            <person name="Han C."/>
            <person name="Larimer F."/>
            <person name="Land M."/>
            <person name="Hauser L."/>
            <person name="Kyrpides N."/>
            <person name="Ivanova N."/>
            <person name="Marx C.J."/>
            <person name="Richardson P."/>
        </authorList>
    </citation>
    <scope>NUCLEOTIDE SEQUENCE [LARGE SCALE GENOMIC DNA]</scope>
    <source>
        <strain evidence="3">LMG 21967 / CNCM I-2342 / ORS 2060</strain>
    </source>
</reference>
<dbReference type="GO" id="GO:0016740">
    <property type="term" value="F:transferase activity"/>
    <property type="evidence" value="ECO:0007669"/>
    <property type="project" value="UniProtKB-KW"/>
</dbReference>
<dbReference type="InterPro" id="IPR050256">
    <property type="entry name" value="Glycosyltransferase_2"/>
</dbReference>
<accession>B8IHF4</accession>
<dbReference type="Gene3D" id="3.90.550.10">
    <property type="entry name" value="Spore Coat Polysaccharide Biosynthesis Protein SpsA, Chain A"/>
    <property type="match status" value="1"/>
</dbReference>
<dbReference type="Pfam" id="PF00535">
    <property type="entry name" value="Glycos_transf_2"/>
    <property type="match status" value="1"/>
</dbReference>
<feature type="domain" description="Glycosyltransferase 2-like" evidence="1">
    <location>
        <begin position="39"/>
        <end position="163"/>
    </location>
</feature>
<dbReference type="CDD" id="cd04179">
    <property type="entry name" value="DPM_DPG-synthase_like"/>
    <property type="match status" value="1"/>
</dbReference>
<evidence type="ECO:0000313" key="2">
    <source>
        <dbReference type="EMBL" id="ACL61617.1"/>
    </source>
</evidence>
<dbReference type="STRING" id="460265.Mnod_6872"/>
<dbReference type="EMBL" id="CP001349">
    <property type="protein sequence ID" value="ACL61617.1"/>
    <property type="molecule type" value="Genomic_DNA"/>
</dbReference>
<organism evidence="2 3">
    <name type="scientific">Methylobacterium nodulans (strain LMG 21967 / CNCM I-2342 / ORS 2060)</name>
    <dbReference type="NCBI Taxonomy" id="460265"/>
    <lineage>
        <taxon>Bacteria</taxon>
        <taxon>Pseudomonadati</taxon>
        <taxon>Pseudomonadota</taxon>
        <taxon>Alphaproteobacteria</taxon>
        <taxon>Hyphomicrobiales</taxon>
        <taxon>Methylobacteriaceae</taxon>
        <taxon>Methylobacterium</taxon>
    </lineage>
</organism>
<keyword evidence="2" id="KW-0808">Transferase</keyword>
<dbReference type="KEGG" id="mno:Mnod_6872"/>
<protein>
    <submittedName>
        <fullName evidence="2">Glycosyl transferase family 2</fullName>
    </submittedName>
</protein>
<proteinExistence type="predicted"/>
<sequence length="266" mass="29313">MNTPFNFETLKSMAEQSRSLPGVWTATASGERFVLPRVSFVIPTLNEAKNLPWLLPRVPAWAHEIIIVDGRSTDGTVEIARKLRDVKVVMETRSGKGAALNAGFGAATGDIIVMLDADGSMAPEESILFVGALMAGADVAKGSRFVQSAGTDDMSYFRMFGNWGLTQIVRLLYGGAWTDLCYGYMAFWTKHVPTLNCDCDGFEIETLINVRAMKARLRIVEVPSFEASRIVGLSNLRAIPDGWRVLKTIVRERLVPRKSEIAYGHP</sequence>
<gene>
    <name evidence="2" type="ordered locus">Mnod_6872</name>
</gene>
<dbReference type="HOGENOM" id="CLU_033536_4_1_5"/>
<dbReference type="PANTHER" id="PTHR48090:SF7">
    <property type="entry name" value="RFBJ PROTEIN"/>
    <property type="match status" value="1"/>
</dbReference>
<dbReference type="InterPro" id="IPR029044">
    <property type="entry name" value="Nucleotide-diphossugar_trans"/>
</dbReference>
<dbReference type="CAZy" id="GT2">
    <property type="family name" value="Glycosyltransferase Family 2"/>
</dbReference>
<keyword evidence="3" id="KW-1185">Reference proteome</keyword>
<evidence type="ECO:0000259" key="1">
    <source>
        <dbReference type="Pfam" id="PF00535"/>
    </source>
</evidence>
<name>B8IHF4_METNO</name>